<evidence type="ECO:0000256" key="4">
    <source>
        <dbReference type="ARBA" id="ARBA00022679"/>
    </source>
</evidence>
<reference evidence="7" key="1">
    <citation type="submission" date="2019-08" db="EMBL/GenBank/DDBJ databases">
        <authorList>
            <person name="Kucharzyk K."/>
            <person name="Murdoch R.W."/>
            <person name="Higgins S."/>
            <person name="Loffler F."/>
        </authorList>
    </citation>
    <scope>NUCLEOTIDE SEQUENCE</scope>
</reference>
<keyword evidence="2" id="KW-1003">Cell membrane</keyword>
<evidence type="ECO:0000256" key="5">
    <source>
        <dbReference type="ARBA" id="ARBA00023136"/>
    </source>
</evidence>
<dbReference type="PANTHER" id="PTHR30606:SF10">
    <property type="entry name" value="PHOSPHATIDYLINOSITOL MANNOSIDE ACYLTRANSFERASE"/>
    <property type="match status" value="1"/>
</dbReference>
<evidence type="ECO:0000256" key="6">
    <source>
        <dbReference type="ARBA" id="ARBA00023315"/>
    </source>
</evidence>
<organism evidence="7">
    <name type="scientific">bioreactor metagenome</name>
    <dbReference type="NCBI Taxonomy" id="1076179"/>
    <lineage>
        <taxon>unclassified sequences</taxon>
        <taxon>metagenomes</taxon>
        <taxon>ecological metagenomes</taxon>
    </lineage>
</organism>
<accession>A0A644W6R8</accession>
<dbReference type="InterPro" id="IPR004960">
    <property type="entry name" value="LipA_acyltrans"/>
</dbReference>
<sequence length="295" mass="35507">MFQFCAFVFMQTLIRLMPFWLMYGLCNINGFLLQHVIRYRRKVVDRNLRNAFPEKNEKEIRKLKRQFYRYFADMLFEAGKGYKMARRNLKKRYRVTNPDLMDRYFREGESVILDMAHFNNWEWTTGVFGEVFPHKVFAIYKPMRNKRIDAFIRKSREHRNYTVVPLANTGLMFRNIQHQPCAFIMASDQSPVQLDKAYWVEFLHQTSGFLHGPEIYARKFGLAVVFTKVMKTRRGYYEITLIPISETGKDLAEGHITAHYAKLLESTIREQPPRWLWSHKRWKKKKPENKEIIKI</sequence>
<dbReference type="EC" id="2.3.1.242" evidence="7"/>
<dbReference type="CDD" id="cd07984">
    <property type="entry name" value="LPLAT_LABLAT-like"/>
    <property type="match status" value="1"/>
</dbReference>
<evidence type="ECO:0000256" key="1">
    <source>
        <dbReference type="ARBA" id="ARBA00004533"/>
    </source>
</evidence>
<proteinExistence type="predicted"/>
<keyword evidence="4 7" id="KW-0808">Transferase</keyword>
<dbReference type="EMBL" id="VSSQ01000650">
    <property type="protein sequence ID" value="MPL99170.1"/>
    <property type="molecule type" value="Genomic_DNA"/>
</dbReference>
<keyword evidence="5" id="KW-0472">Membrane</keyword>
<dbReference type="GO" id="GO:0005886">
    <property type="term" value="C:plasma membrane"/>
    <property type="evidence" value="ECO:0007669"/>
    <property type="project" value="UniProtKB-SubCell"/>
</dbReference>
<dbReference type="Pfam" id="PF03279">
    <property type="entry name" value="Lip_A_acyltrans"/>
    <property type="match status" value="1"/>
</dbReference>
<evidence type="ECO:0000256" key="3">
    <source>
        <dbReference type="ARBA" id="ARBA00022519"/>
    </source>
</evidence>
<evidence type="ECO:0000256" key="2">
    <source>
        <dbReference type="ARBA" id="ARBA00022475"/>
    </source>
</evidence>
<evidence type="ECO:0000313" key="7">
    <source>
        <dbReference type="EMBL" id="MPL99170.1"/>
    </source>
</evidence>
<dbReference type="PANTHER" id="PTHR30606">
    <property type="entry name" value="LIPID A BIOSYNTHESIS LAUROYL ACYLTRANSFERASE"/>
    <property type="match status" value="1"/>
</dbReference>
<keyword evidence="6 7" id="KW-0012">Acyltransferase</keyword>
<comment type="caution">
    <text evidence="7">The sequence shown here is derived from an EMBL/GenBank/DDBJ whole genome shotgun (WGS) entry which is preliminary data.</text>
</comment>
<dbReference type="AlphaFoldDB" id="A0A644W6R8"/>
<dbReference type="GO" id="GO:0008610">
    <property type="term" value="P:lipid biosynthetic process"/>
    <property type="evidence" value="ECO:0007669"/>
    <property type="project" value="UniProtKB-ARBA"/>
</dbReference>
<comment type="subcellular location">
    <subcellularLocation>
        <location evidence="1">Cell inner membrane</location>
    </subcellularLocation>
</comment>
<dbReference type="GO" id="GO:1901137">
    <property type="term" value="P:carbohydrate derivative biosynthetic process"/>
    <property type="evidence" value="ECO:0007669"/>
    <property type="project" value="UniProtKB-ARBA"/>
</dbReference>
<keyword evidence="3" id="KW-0997">Cell inner membrane</keyword>
<protein>
    <submittedName>
        <fullName evidence="7">Lipid A biosynthesis palmitoleoyltransferase</fullName>
        <ecNumber evidence="7">2.3.1.242</ecNumber>
    </submittedName>
</protein>
<gene>
    <name evidence="7" type="primary">lpxP_3</name>
    <name evidence="7" type="ORF">SDC9_45386</name>
</gene>
<dbReference type="GO" id="GO:0016746">
    <property type="term" value="F:acyltransferase activity"/>
    <property type="evidence" value="ECO:0007669"/>
    <property type="project" value="UniProtKB-KW"/>
</dbReference>
<name>A0A644W6R8_9ZZZZ</name>